<evidence type="ECO:0000313" key="12">
    <source>
        <dbReference type="Proteomes" id="UP001154329"/>
    </source>
</evidence>
<dbReference type="SUPFAM" id="SSF50182">
    <property type="entry name" value="Sm-like ribonucleoproteins"/>
    <property type="match status" value="1"/>
</dbReference>
<gene>
    <name evidence="11" type="ORF">APHIGO_LOCUS7695</name>
</gene>
<evidence type="ECO:0000256" key="7">
    <source>
        <dbReference type="ARBA" id="ARBA00023242"/>
    </source>
</evidence>
<name>A0A9P0J5S4_APHGO</name>
<comment type="subcellular location">
    <subcellularLocation>
        <location evidence="1">Nucleus</location>
    </subcellularLocation>
</comment>
<keyword evidence="7 9" id="KW-0539">Nucleus</keyword>
<dbReference type="EMBL" id="OU899036">
    <property type="protein sequence ID" value="CAH1730878.1"/>
    <property type="molecule type" value="Genomic_DNA"/>
</dbReference>
<dbReference type="PIRSF" id="PIRSF016394">
    <property type="entry name" value="U6_snRNA_Lsm2"/>
    <property type="match status" value="1"/>
</dbReference>
<keyword evidence="5 9" id="KW-0694">RNA-binding</keyword>
<evidence type="ECO:0000256" key="2">
    <source>
        <dbReference type="ARBA" id="ARBA00006850"/>
    </source>
</evidence>
<proteinExistence type="inferred from homology"/>
<dbReference type="GO" id="GO:0000932">
    <property type="term" value="C:P-body"/>
    <property type="evidence" value="ECO:0007669"/>
    <property type="project" value="TreeGrafter"/>
</dbReference>
<evidence type="ECO:0000256" key="8">
    <source>
        <dbReference type="ARBA" id="ARBA00023274"/>
    </source>
</evidence>
<dbReference type="FunFam" id="2.30.30.100:FF:000053">
    <property type="entry name" value="U6 snRNA-associated Sm-like protein LSm2"/>
    <property type="match status" value="1"/>
</dbReference>
<dbReference type="SMART" id="SM00651">
    <property type="entry name" value="Sm"/>
    <property type="match status" value="1"/>
</dbReference>
<dbReference type="InterPro" id="IPR047575">
    <property type="entry name" value="Sm"/>
</dbReference>
<feature type="domain" description="Sm" evidence="10">
    <location>
        <begin position="22"/>
        <end position="96"/>
    </location>
</feature>
<keyword evidence="3 9" id="KW-0507">mRNA processing</keyword>
<dbReference type="PROSITE" id="PS52002">
    <property type="entry name" value="SM"/>
    <property type="match status" value="1"/>
</dbReference>
<dbReference type="GO" id="GO:0000398">
    <property type="term" value="P:mRNA splicing, via spliceosome"/>
    <property type="evidence" value="ECO:0007669"/>
    <property type="project" value="UniProtKB-UniRule"/>
</dbReference>
<dbReference type="Gene3D" id="2.30.30.100">
    <property type="match status" value="1"/>
</dbReference>
<evidence type="ECO:0000256" key="1">
    <source>
        <dbReference type="ARBA" id="ARBA00004123"/>
    </source>
</evidence>
<evidence type="ECO:0000259" key="10">
    <source>
        <dbReference type="PROSITE" id="PS52002"/>
    </source>
</evidence>
<dbReference type="GO" id="GO:0005688">
    <property type="term" value="C:U6 snRNP"/>
    <property type="evidence" value="ECO:0007669"/>
    <property type="project" value="TreeGrafter"/>
</dbReference>
<evidence type="ECO:0000256" key="4">
    <source>
        <dbReference type="ARBA" id="ARBA00022728"/>
    </source>
</evidence>
<keyword evidence="6 9" id="KW-0508">mRNA splicing</keyword>
<dbReference type="CDD" id="cd01725">
    <property type="entry name" value="LSm2"/>
    <property type="match status" value="1"/>
</dbReference>
<accession>A0A9P0J5S4</accession>
<reference evidence="11" key="2">
    <citation type="submission" date="2022-10" db="EMBL/GenBank/DDBJ databases">
        <authorList>
            <consortium name="ENA_rothamsted_submissions"/>
            <consortium name="culmorum"/>
            <person name="King R."/>
        </authorList>
    </citation>
    <scope>NUCLEOTIDE SEQUENCE</scope>
</reference>
<evidence type="ECO:0000256" key="9">
    <source>
        <dbReference type="PIRNR" id="PIRNR016394"/>
    </source>
</evidence>
<dbReference type="GO" id="GO:0046540">
    <property type="term" value="C:U4/U6 x U5 tri-snRNP complex"/>
    <property type="evidence" value="ECO:0007669"/>
    <property type="project" value="TreeGrafter"/>
</dbReference>
<dbReference type="InterPro" id="IPR001163">
    <property type="entry name" value="Sm_dom_euk/arc"/>
</dbReference>
<sequence length="113" mass="13155">MVPTYCKFVIFNKIVRLTSKMLFYSFFKTLVGHEIIVELKNDICVTGRLHSVDQFLNIKLIEVCVSDPEKYPYMNYISESFIRGSVVRYVQLPVNSVDSQLLQDAARKEITIR</sequence>
<dbReference type="Pfam" id="PF01423">
    <property type="entry name" value="LSM"/>
    <property type="match status" value="1"/>
</dbReference>
<evidence type="ECO:0000256" key="6">
    <source>
        <dbReference type="ARBA" id="ARBA00023187"/>
    </source>
</evidence>
<dbReference type="GO" id="GO:0071011">
    <property type="term" value="C:precatalytic spliceosome"/>
    <property type="evidence" value="ECO:0007669"/>
    <property type="project" value="TreeGrafter"/>
</dbReference>
<reference evidence="11" key="1">
    <citation type="submission" date="2022-02" db="EMBL/GenBank/DDBJ databases">
        <authorList>
            <person name="King R."/>
        </authorList>
    </citation>
    <scope>NUCLEOTIDE SEQUENCE</scope>
</reference>
<evidence type="ECO:0000256" key="3">
    <source>
        <dbReference type="ARBA" id="ARBA00022664"/>
    </source>
</evidence>
<evidence type="ECO:0000256" key="5">
    <source>
        <dbReference type="ARBA" id="ARBA00022884"/>
    </source>
</evidence>
<dbReference type="InterPro" id="IPR016654">
    <property type="entry name" value="U6_snRNA_Lsm2"/>
</dbReference>
<evidence type="ECO:0000313" key="11">
    <source>
        <dbReference type="EMBL" id="CAH1730878.1"/>
    </source>
</evidence>
<keyword evidence="12" id="KW-1185">Reference proteome</keyword>
<dbReference type="AlphaFoldDB" id="A0A9P0J5S4"/>
<dbReference type="GO" id="GO:1990726">
    <property type="term" value="C:Lsm1-7-Pat1 complex"/>
    <property type="evidence" value="ECO:0007669"/>
    <property type="project" value="TreeGrafter"/>
</dbReference>
<dbReference type="GO" id="GO:0003723">
    <property type="term" value="F:RNA binding"/>
    <property type="evidence" value="ECO:0007669"/>
    <property type="project" value="UniProtKB-UniRule"/>
</dbReference>
<dbReference type="InterPro" id="IPR010920">
    <property type="entry name" value="LSM_dom_sf"/>
</dbReference>
<comment type="similarity">
    <text evidence="2 9">Belongs to the snRNP Sm proteins family.</text>
</comment>
<dbReference type="PANTHER" id="PTHR13829:SF2">
    <property type="entry name" value="U6 SNRNA-ASSOCIATED SM-LIKE PROTEIN LSM2"/>
    <property type="match status" value="1"/>
</dbReference>
<organism evidence="11 12">
    <name type="scientific">Aphis gossypii</name>
    <name type="common">Cotton aphid</name>
    <dbReference type="NCBI Taxonomy" id="80765"/>
    <lineage>
        <taxon>Eukaryota</taxon>
        <taxon>Metazoa</taxon>
        <taxon>Ecdysozoa</taxon>
        <taxon>Arthropoda</taxon>
        <taxon>Hexapoda</taxon>
        <taxon>Insecta</taxon>
        <taxon>Pterygota</taxon>
        <taxon>Neoptera</taxon>
        <taxon>Paraneoptera</taxon>
        <taxon>Hemiptera</taxon>
        <taxon>Sternorrhyncha</taxon>
        <taxon>Aphidomorpha</taxon>
        <taxon>Aphidoidea</taxon>
        <taxon>Aphididae</taxon>
        <taxon>Aphidini</taxon>
        <taxon>Aphis</taxon>
        <taxon>Aphis</taxon>
    </lineage>
</organism>
<keyword evidence="4 9" id="KW-0747">Spliceosome</keyword>
<protein>
    <recommendedName>
        <fullName evidence="9">U6 snRNA-associated Sm-like protein LSm2</fullName>
    </recommendedName>
</protein>
<dbReference type="OrthoDB" id="10256176at2759"/>
<comment type="function">
    <text evidence="9">Binds specifically to the 3'-terminal U-tract of U6 snRNA.</text>
</comment>
<dbReference type="Proteomes" id="UP001154329">
    <property type="component" value="Chromosome 3"/>
</dbReference>
<dbReference type="PANTHER" id="PTHR13829">
    <property type="entry name" value="SNRNP CORE PROTEIN FAMILY MEMBER"/>
    <property type="match status" value="1"/>
</dbReference>
<dbReference type="GO" id="GO:0071013">
    <property type="term" value="C:catalytic step 2 spliceosome"/>
    <property type="evidence" value="ECO:0007669"/>
    <property type="project" value="TreeGrafter"/>
</dbReference>
<keyword evidence="8 9" id="KW-0687">Ribonucleoprotein</keyword>